<dbReference type="SUPFAM" id="SSF56112">
    <property type="entry name" value="Protein kinase-like (PK-like)"/>
    <property type="match status" value="1"/>
</dbReference>
<dbReference type="AlphaFoldDB" id="A0A2J7R9J1"/>
<keyword evidence="2" id="KW-1133">Transmembrane helix</keyword>
<organism evidence="4 5">
    <name type="scientific">Cryptotermes secundus</name>
    <dbReference type="NCBI Taxonomy" id="105785"/>
    <lineage>
        <taxon>Eukaryota</taxon>
        <taxon>Metazoa</taxon>
        <taxon>Ecdysozoa</taxon>
        <taxon>Arthropoda</taxon>
        <taxon>Hexapoda</taxon>
        <taxon>Insecta</taxon>
        <taxon>Pterygota</taxon>
        <taxon>Neoptera</taxon>
        <taxon>Polyneoptera</taxon>
        <taxon>Dictyoptera</taxon>
        <taxon>Blattodea</taxon>
        <taxon>Blattoidea</taxon>
        <taxon>Termitoidae</taxon>
        <taxon>Kalotermitidae</taxon>
        <taxon>Cryptotermitinae</taxon>
        <taxon>Cryptotermes</taxon>
    </lineage>
</organism>
<reference evidence="4 5" key="1">
    <citation type="submission" date="2017-12" db="EMBL/GenBank/DDBJ databases">
        <title>Hemimetabolous genomes reveal molecular basis of termite eusociality.</title>
        <authorList>
            <person name="Harrison M.C."/>
            <person name="Jongepier E."/>
            <person name="Robertson H.M."/>
            <person name="Arning N."/>
            <person name="Bitard-Feildel T."/>
            <person name="Chao H."/>
            <person name="Childers C.P."/>
            <person name="Dinh H."/>
            <person name="Doddapaneni H."/>
            <person name="Dugan S."/>
            <person name="Gowin J."/>
            <person name="Greiner C."/>
            <person name="Han Y."/>
            <person name="Hu H."/>
            <person name="Hughes D.S.T."/>
            <person name="Huylmans A.-K."/>
            <person name="Kemena C."/>
            <person name="Kremer L.P.M."/>
            <person name="Lee S.L."/>
            <person name="Lopez-Ezquerra A."/>
            <person name="Mallet L."/>
            <person name="Monroy-Kuhn J.M."/>
            <person name="Moser A."/>
            <person name="Murali S.C."/>
            <person name="Muzny D.M."/>
            <person name="Otani S."/>
            <person name="Piulachs M.-D."/>
            <person name="Poelchau M."/>
            <person name="Qu J."/>
            <person name="Schaub F."/>
            <person name="Wada-Katsumata A."/>
            <person name="Worley K.C."/>
            <person name="Xie Q."/>
            <person name="Ylla G."/>
            <person name="Poulsen M."/>
            <person name="Gibbs R.A."/>
            <person name="Schal C."/>
            <person name="Richards S."/>
            <person name="Belles X."/>
            <person name="Korb J."/>
            <person name="Bornberg-Bauer E."/>
        </authorList>
    </citation>
    <scope>NUCLEOTIDE SEQUENCE [LARGE SCALE GENOMIC DNA]</scope>
    <source>
        <tissue evidence="4">Whole body</tissue>
    </source>
</reference>
<feature type="region of interest" description="Disordered" evidence="1">
    <location>
        <begin position="112"/>
        <end position="142"/>
    </location>
</feature>
<protein>
    <recommendedName>
        <fullName evidence="3">Protein kinase domain-containing protein</fullName>
    </recommendedName>
</protein>
<feature type="transmembrane region" description="Helical" evidence="2">
    <location>
        <begin position="49"/>
        <end position="69"/>
    </location>
</feature>
<dbReference type="PANTHER" id="PTHR24416">
    <property type="entry name" value="TYROSINE-PROTEIN KINASE RECEPTOR"/>
    <property type="match status" value="1"/>
</dbReference>
<keyword evidence="2" id="KW-0472">Membrane</keyword>
<dbReference type="GO" id="GO:0004714">
    <property type="term" value="F:transmembrane receptor protein tyrosine kinase activity"/>
    <property type="evidence" value="ECO:0007669"/>
    <property type="project" value="TreeGrafter"/>
</dbReference>
<dbReference type="InParanoid" id="A0A2J7R9J1"/>
<comment type="caution">
    <text evidence="4">The sequence shown here is derived from an EMBL/GenBank/DDBJ whole genome shotgun (WGS) entry which is preliminary data.</text>
</comment>
<keyword evidence="5" id="KW-1185">Reference proteome</keyword>
<dbReference type="STRING" id="105785.A0A2J7R9J1"/>
<proteinExistence type="predicted"/>
<dbReference type="PROSITE" id="PS50011">
    <property type="entry name" value="PROTEIN_KINASE_DOM"/>
    <property type="match status" value="1"/>
</dbReference>
<evidence type="ECO:0000313" key="5">
    <source>
        <dbReference type="Proteomes" id="UP000235965"/>
    </source>
</evidence>
<evidence type="ECO:0000256" key="1">
    <source>
        <dbReference type="SAM" id="MobiDB-lite"/>
    </source>
</evidence>
<gene>
    <name evidence="4" type="ORF">B7P43_G14863</name>
</gene>
<dbReference type="OrthoDB" id="2413561at2759"/>
<dbReference type="InterPro" id="IPR050122">
    <property type="entry name" value="RTK"/>
</dbReference>
<evidence type="ECO:0000256" key="2">
    <source>
        <dbReference type="SAM" id="Phobius"/>
    </source>
</evidence>
<dbReference type="InterPro" id="IPR001245">
    <property type="entry name" value="Ser-Thr/Tyr_kinase_cat_dom"/>
</dbReference>
<evidence type="ECO:0000259" key="3">
    <source>
        <dbReference type="PROSITE" id="PS50011"/>
    </source>
</evidence>
<dbReference type="GO" id="GO:0005524">
    <property type="term" value="F:ATP binding"/>
    <property type="evidence" value="ECO:0007669"/>
    <property type="project" value="InterPro"/>
</dbReference>
<dbReference type="EMBL" id="NEVH01006590">
    <property type="protein sequence ID" value="PNF37482.1"/>
    <property type="molecule type" value="Genomic_DNA"/>
</dbReference>
<keyword evidence="2" id="KW-0812">Transmembrane</keyword>
<feature type="domain" description="Protein kinase" evidence="3">
    <location>
        <begin position="151"/>
        <end position="248"/>
    </location>
</feature>
<evidence type="ECO:0000313" key="4">
    <source>
        <dbReference type="EMBL" id="PNF37482.1"/>
    </source>
</evidence>
<dbReference type="Pfam" id="PF07714">
    <property type="entry name" value="PK_Tyr_Ser-Thr"/>
    <property type="match status" value="1"/>
</dbReference>
<dbReference type="InterPro" id="IPR011009">
    <property type="entry name" value="Kinase-like_dom_sf"/>
</dbReference>
<dbReference type="InterPro" id="IPR000719">
    <property type="entry name" value="Prot_kinase_dom"/>
</dbReference>
<sequence>MADSGKYGCTAGNSGGFKREEVTLIVRSPEGYHPSEDQEGDSSMMTKTFTITLSIAGSYMMLVVGLMIWCRHRRKRRKQAYLTANGAEVTKAENGEAGVEHTELKEATASQQLPDVGGDGADTAQSHSSSQSRRSNKSSSYDRLAFPRQDLHNMVLLGRGKFGEVFLARAKGLQEGEDKEKETVVMVKSLQNTREDSALQEFKRELDMFHKLQHQHIVQLLGLCCEANPHYMILEYSDWVCACTYKST</sequence>
<dbReference type="Gene3D" id="3.30.200.20">
    <property type="entry name" value="Phosphorylase Kinase, domain 1"/>
    <property type="match status" value="1"/>
</dbReference>
<feature type="compositionally biased region" description="Low complexity" evidence="1">
    <location>
        <begin position="125"/>
        <end position="139"/>
    </location>
</feature>
<name>A0A2J7R9J1_9NEOP</name>
<dbReference type="Proteomes" id="UP000235965">
    <property type="component" value="Unassembled WGS sequence"/>
</dbReference>
<accession>A0A2J7R9J1</accession>
<dbReference type="PANTHER" id="PTHR24416:SF573">
    <property type="entry name" value="INACTIVE TYROSINE-PROTEIN KINASE 7"/>
    <property type="match status" value="1"/>
</dbReference>